<dbReference type="Pfam" id="PF14384">
    <property type="entry name" value="BrnA_antitoxin"/>
    <property type="match status" value="1"/>
</dbReference>
<organism evidence="1">
    <name type="scientific">Microcystis aeruginosa (strain PCC 7806)</name>
    <dbReference type="NCBI Taxonomy" id="267872"/>
    <lineage>
        <taxon>Bacteria</taxon>
        <taxon>Bacillati</taxon>
        <taxon>Cyanobacteriota</taxon>
        <taxon>Cyanophyceae</taxon>
        <taxon>Oscillatoriophycideae</taxon>
        <taxon>Chroococcales</taxon>
        <taxon>Microcystaceae</taxon>
        <taxon>Microcystis</taxon>
    </lineage>
</organism>
<evidence type="ECO:0000313" key="1">
    <source>
        <dbReference type="EMBL" id="CAO89357.1"/>
    </source>
</evidence>
<protein>
    <submittedName>
        <fullName evidence="1">Genome sequencing data, contig C291</fullName>
    </submittedName>
</protein>
<dbReference type="EMBL" id="AM778921">
    <property type="protein sequence ID" value="CAO89357.1"/>
    <property type="molecule type" value="Genomic_DNA"/>
</dbReference>
<accession>A8YDB6</accession>
<sequence length="93" mass="10789">MLQNKREKLMRKEYDFSKGKRGALISSQGKTRITIYLDDEILAYFREQAETAGMGYQTLINGALKQYIQSPSERSLTQSDLRRILREELSALQ</sequence>
<name>A8YDB6_MICA7</name>
<reference evidence="1" key="1">
    <citation type="submission" date="2007-08" db="EMBL/GenBank/DDBJ databases">
        <authorList>
            <person name="Frangeul L."/>
        </authorList>
    </citation>
    <scope>NUCLEOTIDE SEQUENCE</scope>
    <source>
        <strain evidence="1">PCC 7806</strain>
    </source>
</reference>
<dbReference type="AlphaFoldDB" id="A8YDB6"/>
<gene>
    <name evidence="1" type="ORF">IPF_648</name>
</gene>
<dbReference type="InterPro" id="IPR025528">
    <property type="entry name" value="BrnA_antitoxin"/>
</dbReference>
<proteinExistence type="predicted"/>